<dbReference type="GO" id="GO:0003964">
    <property type="term" value="F:RNA-directed DNA polymerase activity"/>
    <property type="evidence" value="ECO:0007669"/>
    <property type="project" value="UniProtKB-KW"/>
</dbReference>
<dbReference type="AlphaFoldDB" id="A0A5E4MPF2"/>
<organism evidence="1 2">
    <name type="scientific">Cinara cedri</name>
    <dbReference type="NCBI Taxonomy" id="506608"/>
    <lineage>
        <taxon>Eukaryota</taxon>
        <taxon>Metazoa</taxon>
        <taxon>Ecdysozoa</taxon>
        <taxon>Arthropoda</taxon>
        <taxon>Hexapoda</taxon>
        <taxon>Insecta</taxon>
        <taxon>Pterygota</taxon>
        <taxon>Neoptera</taxon>
        <taxon>Paraneoptera</taxon>
        <taxon>Hemiptera</taxon>
        <taxon>Sternorrhyncha</taxon>
        <taxon>Aphidomorpha</taxon>
        <taxon>Aphidoidea</taxon>
        <taxon>Aphididae</taxon>
        <taxon>Lachninae</taxon>
        <taxon>Cinara</taxon>
    </lineage>
</organism>
<name>A0A5E4MPF2_9HEMI</name>
<protein>
    <submittedName>
        <fullName evidence="1">Reverse transcriptase domain</fullName>
    </submittedName>
</protein>
<keyword evidence="1" id="KW-0548">Nucleotidyltransferase</keyword>
<keyword evidence="1" id="KW-0808">Transferase</keyword>
<reference evidence="1 2" key="1">
    <citation type="submission" date="2019-08" db="EMBL/GenBank/DDBJ databases">
        <authorList>
            <person name="Alioto T."/>
            <person name="Alioto T."/>
            <person name="Gomez Garrido J."/>
        </authorList>
    </citation>
    <scope>NUCLEOTIDE SEQUENCE [LARGE SCALE GENOMIC DNA]</scope>
</reference>
<dbReference type="EMBL" id="CABPRJ010000985">
    <property type="protein sequence ID" value="VVC34167.1"/>
    <property type="molecule type" value="Genomic_DNA"/>
</dbReference>
<evidence type="ECO:0000313" key="1">
    <source>
        <dbReference type="EMBL" id="VVC34167.1"/>
    </source>
</evidence>
<dbReference type="Proteomes" id="UP000325440">
    <property type="component" value="Unassembled WGS sequence"/>
</dbReference>
<proteinExistence type="predicted"/>
<accession>A0A5E4MPF2</accession>
<dbReference type="PANTHER" id="PTHR36688:SF1">
    <property type="entry name" value="ENDONUCLEASE_EXONUCLEASE_PHOSPHATASE DOMAIN-CONTAINING PROTEIN"/>
    <property type="match status" value="1"/>
</dbReference>
<keyword evidence="2" id="KW-1185">Reference proteome</keyword>
<gene>
    <name evidence="1" type="ORF">CINCED_3A004492</name>
</gene>
<dbReference type="PANTHER" id="PTHR36688">
    <property type="entry name" value="ENDO/EXONUCLEASE/PHOSPHATASE DOMAIN-CONTAINING PROTEIN"/>
    <property type="match status" value="1"/>
</dbReference>
<sequence length="165" mass="18583">MDMDLKVGKTPVKDEIHPEFLRNLGPKTHLWIAEVFHAIYKSGRVPKSWKTANVIALLKPGKAADNPTSYRPISLLSVLSKLMERIILRRISPLIEPEIPPYQAGFWPNPGCCNRVLSLTSHLEKGFNDKLKSGAAFIGLYDTVWKKGLFGKKDCLEKRTVVENS</sequence>
<evidence type="ECO:0000313" key="2">
    <source>
        <dbReference type="Proteomes" id="UP000325440"/>
    </source>
</evidence>
<dbReference type="OrthoDB" id="6621432at2759"/>
<keyword evidence="1" id="KW-0695">RNA-directed DNA polymerase</keyword>
<dbReference type="InterPro" id="IPR052560">
    <property type="entry name" value="RdDP_mobile_element"/>
</dbReference>